<gene>
    <name evidence="2" type="ORF">EDS130_LOCUS34103</name>
</gene>
<organism evidence="2 3">
    <name type="scientific">Adineta ricciae</name>
    <name type="common">Rotifer</name>
    <dbReference type="NCBI Taxonomy" id="249248"/>
    <lineage>
        <taxon>Eukaryota</taxon>
        <taxon>Metazoa</taxon>
        <taxon>Spiralia</taxon>
        <taxon>Gnathifera</taxon>
        <taxon>Rotifera</taxon>
        <taxon>Eurotatoria</taxon>
        <taxon>Bdelloidea</taxon>
        <taxon>Adinetida</taxon>
        <taxon>Adinetidae</taxon>
        <taxon>Adineta</taxon>
    </lineage>
</organism>
<evidence type="ECO:0000313" key="3">
    <source>
        <dbReference type="Proteomes" id="UP000663852"/>
    </source>
</evidence>
<accession>A0A815IC53</accession>
<dbReference type="AlphaFoldDB" id="A0A815IC53"/>
<sequence>MEILSSSWFDTSLIDQVCFQQLKQIQWKYYLHLGLTQGIWHGQMSKTSAEKYSICHTYGRSKSVIEERIRVIEKHLKQAQDAITQFEEKILSECEQNHDCLSVLKELNTIIYQLVQEKQQIVKDKFEYQRKMLLFNATDHLLLKNFFDIEPNNRHITWARHIWKATKDQLIIEEDIALLQHRPISTTLKSTSHLLHKIINNIDKNIQKLNIPITDSTTTYASSNNNETLITLKKEIIQQAIFIHQKEHEQIQTTIQTEQNKFFVENTYMETTSEYQKRVNEAIEQRGQHMIERENYTKQFLLSSSFNLTDHQPSTSDS</sequence>
<keyword evidence="1" id="KW-0175">Coiled coil</keyword>
<proteinExistence type="predicted"/>
<comment type="caution">
    <text evidence="2">The sequence shown here is derived from an EMBL/GenBank/DDBJ whole genome shotgun (WGS) entry which is preliminary data.</text>
</comment>
<evidence type="ECO:0000256" key="1">
    <source>
        <dbReference type="SAM" id="Coils"/>
    </source>
</evidence>
<name>A0A815IC53_ADIRI</name>
<feature type="coiled-coil region" evidence="1">
    <location>
        <begin position="62"/>
        <end position="96"/>
    </location>
</feature>
<reference evidence="2" key="1">
    <citation type="submission" date="2021-02" db="EMBL/GenBank/DDBJ databases">
        <authorList>
            <person name="Nowell W R."/>
        </authorList>
    </citation>
    <scope>NUCLEOTIDE SEQUENCE</scope>
</reference>
<evidence type="ECO:0000313" key="2">
    <source>
        <dbReference type="EMBL" id="CAF1366100.1"/>
    </source>
</evidence>
<dbReference type="OrthoDB" id="10026961at2759"/>
<dbReference type="Proteomes" id="UP000663852">
    <property type="component" value="Unassembled WGS sequence"/>
</dbReference>
<protein>
    <submittedName>
        <fullName evidence="2">Uncharacterized protein</fullName>
    </submittedName>
</protein>
<dbReference type="EMBL" id="CAJNOJ010000281">
    <property type="protein sequence ID" value="CAF1366100.1"/>
    <property type="molecule type" value="Genomic_DNA"/>
</dbReference>